<dbReference type="AlphaFoldDB" id="A0A183TWR4"/>
<evidence type="ECO:0000313" key="2">
    <source>
        <dbReference type="EMBL" id="VDM24674.1"/>
    </source>
</evidence>
<feature type="compositionally biased region" description="Low complexity" evidence="1">
    <location>
        <begin position="159"/>
        <end position="170"/>
    </location>
</feature>
<name>A0A183TWR4_TOXCA</name>
<feature type="region of interest" description="Disordered" evidence="1">
    <location>
        <begin position="299"/>
        <end position="345"/>
    </location>
</feature>
<evidence type="ECO:0000256" key="1">
    <source>
        <dbReference type="SAM" id="MobiDB-lite"/>
    </source>
</evidence>
<evidence type="ECO:0000313" key="4">
    <source>
        <dbReference type="WBParaSite" id="TCNE_0000068301-mRNA-1"/>
    </source>
</evidence>
<organism evidence="3 4">
    <name type="scientific">Toxocara canis</name>
    <name type="common">Canine roundworm</name>
    <dbReference type="NCBI Taxonomy" id="6265"/>
    <lineage>
        <taxon>Eukaryota</taxon>
        <taxon>Metazoa</taxon>
        <taxon>Ecdysozoa</taxon>
        <taxon>Nematoda</taxon>
        <taxon>Chromadorea</taxon>
        <taxon>Rhabditida</taxon>
        <taxon>Spirurina</taxon>
        <taxon>Ascaridomorpha</taxon>
        <taxon>Ascaridoidea</taxon>
        <taxon>Toxocaridae</taxon>
        <taxon>Toxocara</taxon>
    </lineage>
</organism>
<reference evidence="2 3" key="2">
    <citation type="submission" date="2018-11" db="EMBL/GenBank/DDBJ databases">
        <authorList>
            <consortium name="Pathogen Informatics"/>
        </authorList>
    </citation>
    <scope>NUCLEOTIDE SEQUENCE [LARGE SCALE GENOMIC DNA]</scope>
</reference>
<sequence length="425" mass="47574">MLARESDTSDFFARDCEWVEWGKTGERDDSAIKMGRMPCKTEPQPWLDAMLPSFPNGQLEWLAAPHHLDSNMERQHQYLSQVGHVALIFVEAYLSVECIMAGQVLFDRNEEPWFEAATVSIPRRYPVAKVTKRSRQDMMLEEPTVKRTVRRVKSGTKALSRSVPSSLSPSEARMGRTNGPQEGVSNGVLMRTEQVHNEVLNEPRSVPSRPVTDSNTLGSKESADRLRNAAGFLEAGAAHPPDRCVRDRWMVLGQAERTSKGLQEAAGAFNKRTMTSYSSPPVILPEKVTRFITVFDDDELQPDQEPHSKFDSTGTVQREVDKDENPPRPNSNLVEEKQSMEPAEEIEEGEIISDDDSQCGGENAEDSSIRGLLMRCKGPITDYRSPNLLCSIVSNVVIMGHRKVWSADIIRLLVPVGDLVLRSEI</sequence>
<feature type="region of interest" description="Disordered" evidence="1">
    <location>
        <begin position="199"/>
        <end position="221"/>
    </location>
</feature>
<accession>A0A183TWR4</accession>
<dbReference type="WBParaSite" id="TCNE_0000068301-mRNA-1">
    <property type="protein sequence ID" value="TCNE_0000068301-mRNA-1"/>
    <property type="gene ID" value="TCNE_0000068301"/>
</dbReference>
<gene>
    <name evidence="2" type="ORF">TCNE_LOCUS684</name>
</gene>
<proteinExistence type="predicted"/>
<dbReference type="EMBL" id="UYWY01000368">
    <property type="protein sequence ID" value="VDM24674.1"/>
    <property type="molecule type" value="Genomic_DNA"/>
</dbReference>
<feature type="region of interest" description="Disordered" evidence="1">
    <location>
        <begin position="149"/>
        <end position="185"/>
    </location>
</feature>
<keyword evidence="3" id="KW-1185">Reference proteome</keyword>
<protein>
    <submittedName>
        <fullName evidence="4">Tudor domain-containing protein</fullName>
    </submittedName>
</protein>
<dbReference type="Proteomes" id="UP000050794">
    <property type="component" value="Unassembled WGS sequence"/>
</dbReference>
<reference evidence="4" key="1">
    <citation type="submission" date="2016-06" db="UniProtKB">
        <authorList>
            <consortium name="WormBaseParasite"/>
        </authorList>
    </citation>
    <scope>IDENTIFICATION</scope>
</reference>
<evidence type="ECO:0000313" key="3">
    <source>
        <dbReference type="Proteomes" id="UP000050794"/>
    </source>
</evidence>